<protein>
    <submittedName>
        <fullName evidence="3">Type VI secretion system protein ImpC</fullName>
    </submittedName>
</protein>
<dbReference type="InterPro" id="IPR044032">
    <property type="entry name" value="TssC1_C"/>
</dbReference>
<dbReference type="Pfam" id="PF18945">
    <property type="entry name" value="VipB_2"/>
    <property type="match status" value="1"/>
</dbReference>
<dbReference type="Pfam" id="PF05943">
    <property type="entry name" value="VipB"/>
    <property type="match status" value="1"/>
</dbReference>
<dbReference type="PANTHER" id="PTHR35565:SF3">
    <property type="entry name" value="TYPE VI SECRETION SYSTEM SHEATH PROTEIN TSSC1"/>
    <property type="match status" value="1"/>
</dbReference>
<dbReference type="AlphaFoldDB" id="A0A841L7B3"/>
<dbReference type="RefSeq" id="WP_184198119.1">
    <property type="nucleotide sequence ID" value="NZ_BMOX01000003.1"/>
</dbReference>
<organism evidence="3 4">
    <name type="scientific">Polymorphobacter multimanifer</name>
    <dbReference type="NCBI Taxonomy" id="1070431"/>
    <lineage>
        <taxon>Bacteria</taxon>
        <taxon>Pseudomonadati</taxon>
        <taxon>Pseudomonadota</taxon>
        <taxon>Alphaproteobacteria</taxon>
        <taxon>Sphingomonadales</taxon>
        <taxon>Sphingosinicellaceae</taxon>
        <taxon>Polymorphobacter</taxon>
    </lineage>
</organism>
<dbReference type="Proteomes" id="UP000538147">
    <property type="component" value="Unassembled WGS sequence"/>
</dbReference>
<evidence type="ECO:0000313" key="4">
    <source>
        <dbReference type="Proteomes" id="UP000538147"/>
    </source>
</evidence>
<comment type="caution">
    <text evidence="3">The sequence shown here is derived from an EMBL/GenBank/DDBJ whole genome shotgun (WGS) entry which is preliminary data.</text>
</comment>
<dbReference type="InterPro" id="IPR044031">
    <property type="entry name" value="TssC1_N"/>
</dbReference>
<reference evidence="3 4" key="1">
    <citation type="submission" date="2020-08" db="EMBL/GenBank/DDBJ databases">
        <title>Genomic Encyclopedia of Type Strains, Phase IV (KMG-IV): sequencing the most valuable type-strain genomes for metagenomic binning, comparative biology and taxonomic classification.</title>
        <authorList>
            <person name="Goeker M."/>
        </authorList>
    </citation>
    <scope>NUCLEOTIDE SEQUENCE [LARGE SCALE GENOMIC DNA]</scope>
    <source>
        <strain evidence="3 4">DSM 102189</strain>
    </source>
</reference>
<dbReference type="InterPro" id="IPR010269">
    <property type="entry name" value="T6SS_TssC-like"/>
</dbReference>
<proteinExistence type="predicted"/>
<sequence>MASDPNVAQGASAAATEVTIDDFSSLLQKQFKPATDEAKNRVESAVRTLAEQALAGSNLVPGDVIGTIESMISALDRKLTEQVNLIIHHPEYQALESAWRGLNYLVMNSETASDLKIKVMNVGKDELRKMFSSYRGAAWDQSPLFKRVYEAEFGQLGGHPYGCLVGDYQFAHMPTDVEVLEGMAKISSAAHAPFISGTSSALFGMESWQDLAKPRDLGKIFDTPEYAAWRSLRAKDDSRYIALTAPRVLARRPYGASSDPVEQFGFEEDTAGDHGKYAWMNSAYAMAVRVNSAFKEYGWCTRIRGVQSGGTVEGLPVAMFPTEDGDTAVKCPTEIAISDRREGELSAAGLIGLIHRKNTDQATFIGAQTLHQPKEFADKGATANARLSARLPYLFTSCRFAHYLKCMVRDWVGGTPTATQMENRLTSWISMYVDQMPEMSSEEQKARKPLKAAGIKILEDEENPGYYRAKFEFVPHFQMEGMDITLGMTSALRQAGN</sequence>
<dbReference type="NCBIfam" id="TIGR03355">
    <property type="entry name" value="VI_chp_2"/>
    <property type="match status" value="1"/>
</dbReference>
<dbReference type="EMBL" id="JACIIV010000010">
    <property type="protein sequence ID" value="MBB6227471.1"/>
    <property type="molecule type" value="Genomic_DNA"/>
</dbReference>
<name>A0A841L7B3_9SPHN</name>
<evidence type="ECO:0000259" key="2">
    <source>
        <dbReference type="Pfam" id="PF18945"/>
    </source>
</evidence>
<feature type="domain" description="TssC1 C-terminal" evidence="2">
    <location>
        <begin position="381"/>
        <end position="492"/>
    </location>
</feature>
<accession>A0A841L7B3</accession>
<gene>
    <name evidence="3" type="ORF">FHS79_001637</name>
</gene>
<evidence type="ECO:0000313" key="3">
    <source>
        <dbReference type="EMBL" id="MBB6227471.1"/>
    </source>
</evidence>
<feature type="domain" description="TssC1 N-terminal" evidence="1">
    <location>
        <begin position="70"/>
        <end position="371"/>
    </location>
</feature>
<dbReference type="PANTHER" id="PTHR35565">
    <property type="entry name" value="CYTOPLASMIC PROTEIN-RELATED"/>
    <property type="match status" value="1"/>
</dbReference>
<evidence type="ECO:0000259" key="1">
    <source>
        <dbReference type="Pfam" id="PF05943"/>
    </source>
</evidence>
<keyword evidence="4" id="KW-1185">Reference proteome</keyword>